<evidence type="ECO:0000313" key="3">
    <source>
        <dbReference type="Proteomes" id="UP000539313"/>
    </source>
</evidence>
<name>A0A7W3N0B7_9ACTN</name>
<dbReference type="AlphaFoldDB" id="A0A7W3N0B7"/>
<dbReference type="EMBL" id="JACJII010000001">
    <property type="protein sequence ID" value="MBA9005198.1"/>
    <property type="molecule type" value="Genomic_DNA"/>
</dbReference>
<feature type="transmembrane region" description="Helical" evidence="1">
    <location>
        <begin position="191"/>
        <end position="218"/>
    </location>
</feature>
<feature type="transmembrane region" description="Helical" evidence="1">
    <location>
        <begin position="507"/>
        <end position="526"/>
    </location>
</feature>
<sequence>MNALTGTGGMVRLILRRDRLVLPILVLWLGLLPAGFVSATEQLYPTAAEQLQYARTPGATPTFLALYGPMYDPGLAGIVVQRAGFVPVVMAVVTVIVMIRHTRAEEEAGRRELLGATVLGRGAAVAAALLVTAGASLAAGLLLAAGMTAQGLPVAGSIAFGGQIAAAGCLFAAVAAVTAQLAQSAAAARGAALALLGAAFVVRMASDVGGTGNGLSWLGWLSPLGWVQRVRPYAAERWWLFALIAAGTGALAWAAARLAARRDLGAGIWPQRPGAADAPSWLAGPFGLAWRLHSRPLYGWLAAFAALGAVYGGVAGGIEDMLRDSPGLRDIFTRMGGQAGLLDAYFSSSMNVLGLIASAYAVSAALRLRSEEASLHAEPLLATPVGRLRWAASHLTFTLAGPAAAMTVGGLVAGLVHGLDTGRVGDVLPRVLGAATAQVPAVWVIAALSVALFGLLPHWTGLSWAAVAAAAGITLFGAVLDLGQWLLDLSPFTHIPVLGVRDVSPTPFLGLLALTTMLMVIGMAGFRRRDLALG</sequence>
<dbReference type="RefSeq" id="WP_182706427.1">
    <property type="nucleotide sequence ID" value="NZ_JACJII010000001.1"/>
</dbReference>
<feature type="transmembrane region" description="Helical" evidence="1">
    <location>
        <begin position="74"/>
        <end position="97"/>
    </location>
</feature>
<feature type="transmembrane region" description="Helical" evidence="1">
    <location>
        <begin position="462"/>
        <end position="487"/>
    </location>
</feature>
<evidence type="ECO:0000313" key="2">
    <source>
        <dbReference type="EMBL" id="MBA9005198.1"/>
    </source>
</evidence>
<keyword evidence="1" id="KW-0812">Transmembrane</keyword>
<reference evidence="2 3" key="1">
    <citation type="submission" date="2020-08" db="EMBL/GenBank/DDBJ databases">
        <title>Sequencing the genomes of 1000 actinobacteria strains.</title>
        <authorList>
            <person name="Klenk H.-P."/>
        </authorList>
    </citation>
    <scope>NUCLEOTIDE SEQUENCE [LARGE SCALE GENOMIC DNA]</scope>
    <source>
        <strain evidence="2 3">DSM 45823</strain>
    </source>
</reference>
<feature type="transmembrane region" description="Helical" evidence="1">
    <location>
        <begin position="431"/>
        <end position="455"/>
    </location>
</feature>
<protein>
    <submittedName>
        <fullName evidence="2">ABC-2 type transport system permease protein</fullName>
    </submittedName>
</protein>
<feature type="transmembrane region" description="Helical" evidence="1">
    <location>
        <begin position="157"/>
        <end position="179"/>
    </location>
</feature>
<gene>
    <name evidence="2" type="ORF">HNR21_004080</name>
</gene>
<feature type="transmembrane region" description="Helical" evidence="1">
    <location>
        <begin position="238"/>
        <end position="256"/>
    </location>
</feature>
<feature type="transmembrane region" description="Helical" evidence="1">
    <location>
        <begin position="20"/>
        <end position="39"/>
    </location>
</feature>
<feature type="transmembrane region" description="Helical" evidence="1">
    <location>
        <begin position="344"/>
        <end position="366"/>
    </location>
</feature>
<feature type="transmembrane region" description="Helical" evidence="1">
    <location>
        <begin position="118"/>
        <end position="145"/>
    </location>
</feature>
<keyword evidence="1" id="KW-1133">Transmembrane helix</keyword>
<proteinExistence type="predicted"/>
<organism evidence="2 3">
    <name type="scientific">Thermomonospora cellulosilytica</name>
    <dbReference type="NCBI Taxonomy" id="1411118"/>
    <lineage>
        <taxon>Bacteria</taxon>
        <taxon>Bacillati</taxon>
        <taxon>Actinomycetota</taxon>
        <taxon>Actinomycetes</taxon>
        <taxon>Streptosporangiales</taxon>
        <taxon>Thermomonosporaceae</taxon>
        <taxon>Thermomonospora</taxon>
    </lineage>
</organism>
<comment type="caution">
    <text evidence="2">The sequence shown here is derived from an EMBL/GenBank/DDBJ whole genome shotgun (WGS) entry which is preliminary data.</text>
</comment>
<keyword evidence="1" id="KW-0472">Membrane</keyword>
<feature type="transmembrane region" description="Helical" evidence="1">
    <location>
        <begin position="397"/>
        <end position="419"/>
    </location>
</feature>
<keyword evidence="3" id="KW-1185">Reference proteome</keyword>
<accession>A0A7W3N0B7</accession>
<feature type="transmembrane region" description="Helical" evidence="1">
    <location>
        <begin position="297"/>
        <end position="318"/>
    </location>
</feature>
<dbReference type="Proteomes" id="UP000539313">
    <property type="component" value="Unassembled WGS sequence"/>
</dbReference>
<evidence type="ECO:0000256" key="1">
    <source>
        <dbReference type="SAM" id="Phobius"/>
    </source>
</evidence>